<evidence type="ECO:0000313" key="2">
    <source>
        <dbReference type="Proteomes" id="UP000006329"/>
    </source>
</evidence>
<evidence type="ECO:0000313" key="1">
    <source>
        <dbReference type="EMBL" id="EKO35201.1"/>
    </source>
</evidence>
<comment type="caution">
    <text evidence="1">The sequence shown here is derived from an EMBL/GenBank/DDBJ whole genome shotgun (WGS) entry which is preliminary data.</text>
</comment>
<keyword evidence="2" id="KW-1185">Reference proteome</keyword>
<proteinExistence type="predicted"/>
<protein>
    <submittedName>
        <fullName evidence="1">Uncharacterized protein</fullName>
    </submittedName>
</protein>
<reference evidence="1" key="1">
    <citation type="submission" date="2012-10" db="EMBL/GenBank/DDBJ databases">
        <authorList>
            <person name="Harkins D.M."/>
            <person name="Durkin A.S."/>
            <person name="Brinkac L.M."/>
            <person name="Haft D.H."/>
            <person name="Selengut J.D."/>
            <person name="Sanka R."/>
            <person name="DePew J."/>
            <person name="Purushe J."/>
            <person name="Matthias M.A."/>
            <person name="Vinetz J.M."/>
            <person name="Sutton G.G."/>
            <person name="Nierman W.C."/>
            <person name="Fouts D.E."/>
        </authorList>
    </citation>
    <scope>NUCLEOTIDE SEQUENCE [LARGE SCALE GENOMIC DNA]</scope>
    <source>
        <strain evidence="1">MOR084</strain>
    </source>
</reference>
<gene>
    <name evidence="1" type="ORF">LEP1GSC179_3936</name>
</gene>
<accession>A0A0E2BIM7</accession>
<sequence length="192" mass="21233">MKLANLWEMIKSKKVTMENVKLTRQLFKSSIIFLLLLPQLECAKAFENSVKDDHSVILALIAYSLVTAQQGPCGKYVTINSTTQNLNFVSYVNSGVSFSGAIVYLPNVKTNNKLMLCSNSNVNFYQTANFVMRMDNNCAPGITNTPKVSNVLGANILVGNCYSYPIQIDGSYTLSVFIEGNSFPNDAQVYLQ</sequence>
<dbReference type="RefSeq" id="WP_004484389.1">
    <property type="nucleotide sequence ID" value="NZ_AHON02000015.1"/>
</dbReference>
<dbReference type="EMBL" id="AHON02000015">
    <property type="protein sequence ID" value="EKO35201.1"/>
    <property type="molecule type" value="Genomic_DNA"/>
</dbReference>
<organism evidence="1 2">
    <name type="scientific">Leptospira santarosai str. MOR084</name>
    <dbReference type="NCBI Taxonomy" id="1049984"/>
    <lineage>
        <taxon>Bacteria</taxon>
        <taxon>Pseudomonadati</taxon>
        <taxon>Spirochaetota</taxon>
        <taxon>Spirochaetia</taxon>
        <taxon>Leptospirales</taxon>
        <taxon>Leptospiraceae</taxon>
        <taxon>Leptospira</taxon>
    </lineage>
</organism>
<dbReference type="AlphaFoldDB" id="A0A0E2BIM7"/>
<dbReference type="Proteomes" id="UP000006329">
    <property type="component" value="Unassembled WGS sequence"/>
</dbReference>
<name>A0A0E2BIM7_9LEPT</name>